<organism evidence="4">
    <name type="scientific">uncultured Eubacteriales bacterium</name>
    <dbReference type="NCBI Taxonomy" id="172733"/>
    <lineage>
        <taxon>Bacteria</taxon>
        <taxon>Bacillati</taxon>
        <taxon>Bacillota</taxon>
        <taxon>Clostridia</taxon>
        <taxon>Eubacteriales</taxon>
        <taxon>environmental samples</taxon>
    </lineage>
</organism>
<accession>A0A212IX13</accession>
<dbReference type="InterPro" id="IPR036439">
    <property type="entry name" value="Dockerin_dom_sf"/>
</dbReference>
<dbReference type="PROSITE" id="PS00018">
    <property type="entry name" value="EF_HAND_1"/>
    <property type="match status" value="1"/>
</dbReference>
<feature type="region of interest" description="Disordered" evidence="1">
    <location>
        <begin position="3340"/>
        <end position="3414"/>
    </location>
</feature>
<feature type="chain" id="PRO_5011990312" description="Bacterial repeat domain-containing protein" evidence="2">
    <location>
        <begin position="32"/>
        <end position="3414"/>
    </location>
</feature>
<evidence type="ECO:0000256" key="2">
    <source>
        <dbReference type="SAM" id="SignalP"/>
    </source>
</evidence>
<gene>
    <name evidence="4" type="ORF">KL86CLO1_10123</name>
</gene>
<proteinExistence type="predicted"/>
<evidence type="ECO:0000259" key="3">
    <source>
        <dbReference type="Pfam" id="PF18998"/>
    </source>
</evidence>
<feature type="domain" description="Bacterial repeat" evidence="3">
    <location>
        <begin position="361"/>
        <end position="411"/>
    </location>
</feature>
<sequence length="3414" mass="354119">MKTTLRKRIGSLALCIAMVLSMSAEFSHALAANSAGAGVGASNGKPKLYIDFLGDNGGSGGPIDPAGAVAPANTDWKYSETNGTPGGTIFWVGVGIDNIDEFVLANDTAAGTGLSSLELGFYYNSNFVRPYTGATAGDDAAYLSILNANNIGSGTNQWSSDYEVAAAVSAADPSQGRTDITVNDTATQEYAPPSDWEMTYLSIHKKTGSTGDNRFSDAASGGDVYQDTQYVAMIPFVLTGVDPNAALCFKLALNAFVFSAGGGEDGHTVYGAWEKRTAEDPDHNLKLMLDFTGDLNIFTGGKESTTFQAALALNNGGRVDNKATLGVWQDPAPSPVTINRDGDAITGLLGGMEMELKLECARGFTVEVTVADTSGSAIHTYTYTATDSSAQLETRFTMPDDNVTVTVKFSSSGTGGTSYRATLDIEHVGAELDETNNRATVSYIDDSNVGWSVYEDGDILELPDGKLVTVTVELNSEYDVKVEVTRTGDGTTITTGTVTNQEKEKKYTFTMPAADVTVKVTFTKATHHALTLVVTNDPVSEAHADNKAKLSYTIPEDKDAAGDLIPHETDELYWGAIGLTDSLDLRDGRIVTVTIPYYDSAYAIKSVKISPVNPGDFTEFDASVASANEAYTFIMPKFAAKVTVTFERVPDYRVKLVIKGDAGSGTAALEATDARGPQTTDLDGGTIAVFVGTTVNISAVAAVGYTVSIDVRRPNGDPILPSGGMGAWSFDLDTPYVNAADATTITVTFQQSAAPQYNATLTYEYAAGTGPDARNSVKWRNTNNNPIQAAANAALAGEINVAPGYHIQSVIAETATGTVPVTVSGNGYNNSAGTGATPVTVNLTMPAADVTVRVVYVKGEPPAESGFRAKLVLDGDPSEVTANFNLKNEAGDTALPGGYVTAEAGGTVTGVFETAPGYYVTGVTITAATAGVSVNWQWMPDGSISVTMPASHVTVAVKVEALASPPTFDLTLKKQEISAHDDGNTATLGALSVGSSLSASAKAEAGTSFHLAAQAAPNYTVLAVLLTDASGTHPVTLTSGSLGETSVEADVVMPVGAMTVTVIYATGSPPLPGQYALTLAVSDPDNDNNAANTAQVYINGTAKLPQATKDGMAVFFAYPGDNIVVETAAATGYAVTGLAVTPGSHGITPLPQGGGKYAFIMPNGDAAATVTFRKGAAPAYTVNLVLRGTGTGTGTLGPYGTAVYSKTVTAGTLITAELFADAGSYIQAVTVTPAVLGVSAGYTGAFARQSASFVMPAADCILNVYLMQGWPGDVDYDATLKVVDPTSAAGNYAVLTNTVSGGATNVLSGTAQETVSGRETNLIKVTVNTAADFIADVTITDGGGNSVAYTWSSSGELNFTMPARPVTVTVRYRHSTADDDYTVTLHVVDGSSGDSVAVENVENGSSVTWPGAGTTLTARPGDIITVTSMPGDGRYILSSLVMRGGQLMAYQTNPAVAPGDYFVMPAGDVDIYVTFTDTQPSADDYTAALVVTSDSSTAGSSTITDITDPADLTNYADVLSQNIGQITVAAGGKVRVEALPNTGAGYHVTDIRLTPAGGSAQSVPFTWTGDGKIEFTMPARNVAVEVVLEQAPTPTYRAQIVVNGTISGVVAGSALLGNSAGATGSLFTNVTPGSALEAIITVTPGYIINSVLVVPSLPGGDLTPTTNVSQSQNVSFTMPANDIVIYVDFALDPITVYSAKLSVAHALDSTATSVDNKASIGTPRRPTLTTANMNAATSAPAAAGERVTVTLGPASGFYVDTYSVTDSSGTAVTCTATASGFTFLMPAGDVEIEVVFTDQAPAARALTLHVTDNTGITDPALKVRMEDLLGVAEWVQGDGDKTLATATGRKITVTADLPIGTYVAAAYALQGSTVYPFTMPANWSDSSAGTSTGEFYIPAGNVDVYVVLGYSATPPVQSYSAVLMVNGPEGKAVGDAGSATMTLNGSSPAQAVTVQSGAAHQYITAVSGDIFTVTVTVKDGYAVDSVAGSQVTVIATGNPNEYTFTMPAGTNAGAIVTLKEVSAAGKTLKLHVGHTGTDFDANNSASVSYTDTATTTTYTKSVAAGPTGAAMDGLPAVPSNQLVTLTVTPQNGYYVDAAYVLSGTTLVSLSRHLEGTDNTTAPANAKATFNMPASATDVYIYYKKGPTPTTTWYNVVFLATDVNAAGAPNTGESAATITVGAESKTVSSNASPVSFVNVAENELVALQARPGTGYALSGRSSTPAVTFDQVFDPAVNDYAFNMPNYNVAVVMHFEPDTTGYSATLHLSPNTVSGVIMSAAQGDPTSVSQDGESIEKIPTGTVIKTTAPDTEDGGLPLHAVLATTASGGTTFLAKDGTDGTWNYTMGTENVDLTAAYDDNDPETPDRYVAAVNQSYRPGSAVDTGNKAEITNDTTSGLAAGTIWTEAQENDNIIVNLTLADGYSAIVTAKDTNGTVLNLTYGADTETQFELTATGEVSFAMPKGVNVQVSVVFIQGYTVTLNVPGSNPAGSTYSVVALTGGVPGAPITGNGEKIKGLKGGETIAAAVVPGAGYEVSSVVVTKASGSELVALNGTTGSYDYTMPEEDIVVTPIVSATPADPEDKLYIAAVNGAGTIGTGDEITGIKNTADSTLPKGTIWAAGKGTHQMEVSFTTGSGVYAVVTAVDANGIPVPVLQIGVTGTGKAYLVMPEANVQVTVAFSNTPPSGQVTVDLVSTEHGGKPANKSTVTYNSTPYELLPAAGDTTDVINQIAGAQIGETLNMKVERDPTYSFKGVELSLTGQTNGPAVPIVLNAQYEATILVPTGDVTLTFIYDPTPPTPQPWDPKGAADTTVTPNLEEGHLTAENGTTAGTVTVTVPVLYGVLAADAVVDYHSVKDDSLTPPFGVEFHFYYKDETSGDFVALEEGVDIELGTIDYTVMTEISGTTYTSAKFDLTGLTDEIKDLISKGGIIYISATRTDTMTDGTHYPESEKTQLVLPGSGMGRPYDPSNAAITTGPVLEEGHIYAVNTGDRAEMDIPNLIDSKGTVSSAADENLEFKFYVYDGTDYLLLTNDDIVLTRDAPDGTHFTIEIKEPTAPATLSTAAQLLKIMMDNASSISADKKTRLFVTATLVDNTDPLNPVPGPESDRTEVWLPKYITLWGEFTSYAPTHLATLELCLPLPTATDLTLTESYGASAFSTGVKEEGGSGLWKQGFAFRSSELVSPRSGETSATYMLVIEKTAHITYQRVNIFLDTSMGEISFEVTGTSPIRLIGGDVNGDQQTKATDRSILVNYIAYNLDWSYIEDPSDPEWEVSTYNPLTWAYVCDLNGDGYINGADLAIQTADANFNKTAADYGAPVGLDFSPPAAAPAALSLELTLSDEELTSDPAQPEAEETSQPEAEEPVQEAVLTKTETLAPADPAIVPAPPATEPLTTSSDAASPEKKREENGENTENPSV</sequence>
<evidence type="ECO:0000256" key="1">
    <source>
        <dbReference type="SAM" id="MobiDB-lite"/>
    </source>
</evidence>
<feature type="signal peptide" evidence="2">
    <location>
        <begin position="1"/>
        <end position="31"/>
    </location>
</feature>
<dbReference type="EMBL" id="FLUN01000001">
    <property type="protein sequence ID" value="SBV91455.1"/>
    <property type="molecule type" value="Genomic_DNA"/>
</dbReference>
<dbReference type="Pfam" id="PF00404">
    <property type="entry name" value="Dockerin_1"/>
    <property type="match status" value="1"/>
</dbReference>
<dbReference type="GO" id="GO:0000272">
    <property type="term" value="P:polysaccharide catabolic process"/>
    <property type="evidence" value="ECO:0007669"/>
    <property type="project" value="InterPro"/>
</dbReference>
<dbReference type="GO" id="GO:0004553">
    <property type="term" value="F:hydrolase activity, hydrolyzing O-glycosyl compounds"/>
    <property type="evidence" value="ECO:0007669"/>
    <property type="project" value="InterPro"/>
</dbReference>
<feature type="domain" description="Bacterial repeat" evidence="3">
    <location>
        <begin position="1737"/>
        <end position="1798"/>
    </location>
</feature>
<keyword evidence="2" id="KW-0732">Signal</keyword>
<dbReference type="Pfam" id="PF18998">
    <property type="entry name" value="Flg_new_2"/>
    <property type="match status" value="2"/>
</dbReference>
<reference evidence="4" key="1">
    <citation type="submission" date="2016-04" db="EMBL/GenBank/DDBJ databases">
        <authorList>
            <person name="Evans L.H."/>
            <person name="Alamgir A."/>
            <person name="Owens N."/>
            <person name="Weber N.D."/>
            <person name="Virtaneva K."/>
            <person name="Barbian K."/>
            <person name="Babar A."/>
            <person name="Rosenke K."/>
        </authorList>
    </citation>
    <scope>NUCLEOTIDE SEQUENCE</scope>
    <source>
        <strain evidence="4">86</strain>
    </source>
</reference>
<dbReference type="InterPro" id="IPR044060">
    <property type="entry name" value="Bacterial_rp_domain"/>
</dbReference>
<feature type="compositionally biased region" description="Acidic residues" evidence="1">
    <location>
        <begin position="3348"/>
        <end position="3361"/>
    </location>
</feature>
<dbReference type="Gene3D" id="1.10.1330.10">
    <property type="entry name" value="Dockerin domain"/>
    <property type="match status" value="1"/>
</dbReference>
<protein>
    <recommendedName>
        <fullName evidence="3">Bacterial repeat domain-containing protein</fullName>
    </recommendedName>
</protein>
<name>A0A212IX13_9FIRM</name>
<evidence type="ECO:0000313" key="4">
    <source>
        <dbReference type="EMBL" id="SBV91455.1"/>
    </source>
</evidence>
<dbReference type="InterPro" id="IPR018247">
    <property type="entry name" value="EF_Hand_1_Ca_BS"/>
</dbReference>
<dbReference type="InterPro" id="IPR002105">
    <property type="entry name" value="Dockerin_1_rpt"/>
</dbReference>